<dbReference type="Proteomes" id="UP000034832">
    <property type="component" value="Unassembled WGS sequence"/>
</dbReference>
<dbReference type="InterPro" id="IPR036291">
    <property type="entry name" value="NAD(P)-bd_dom_sf"/>
</dbReference>
<dbReference type="InterPro" id="IPR020843">
    <property type="entry name" value="ER"/>
</dbReference>
<evidence type="ECO:0000256" key="6">
    <source>
        <dbReference type="ARBA" id="ARBA00023002"/>
    </source>
</evidence>
<comment type="catalytic activity">
    <reaction evidence="10">
        <text>a 2,3-saturated acyl-[ACP] + NADP(+) = a (2E)-enoyl-[ACP] + NADPH + H(+)</text>
        <dbReference type="Rhea" id="RHEA:22564"/>
        <dbReference type="Rhea" id="RHEA-COMP:9925"/>
        <dbReference type="Rhea" id="RHEA-COMP:9926"/>
        <dbReference type="ChEBI" id="CHEBI:15378"/>
        <dbReference type="ChEBI" id="CHEBI:57783"/>
        <dbReference type="ChEBI" id="CHEBI:58349"/>
        <dbReference type="ChEBI" id="CHEBI:78784"/>
        <dbReference type="ChEBI" id="CHEBI:78785"/>
        <dbReference type="EC" id="1.3.1.104"/>
    </reaction>
</comment>
<reference evidence="12" key="1">
    <citation type="submission" date="2019-04" db="EMBL/GenBank/DDBJ databases">
        <title>Whole genome sequencing of cave bacteria.</title>
        <authorList>
            <person name="Gan H.M."/>
            <person name="Barton H."/>
            <person name="Savka M.A."/>
        </authorList>
    </citation>
    <scope>NUCLEOTIDE SEQUENCE [LARGE SCALE GENOMIC DNA]</scope>
    <source>
        <strain evidence="12">LC387</strain>
    </source>
</reference>
<dbReference type="SUPFAM" id="SSF50129">
    <property type="entry name" value="GroES-like"/>
    <property type="match status" value="1"/>
</dbReference>
<evidence type="ECO:0000313" key="12">
    <source>
        <dbReference type="EMBL" id="TKT73498.1"/>
    </source>
</evidence>
<dbReference type="Pfam" id="PF00107">
    <property type="entry name" value="ADH_zinc_N"/>
    <property type="match status" value="1"/>
</dbReference>
<dbReference type="SUPFAM" id="SSF51735">
    <property type="entry name" value="NAD(P)-binding Rossmann-fold domains"/>
    <property type="match status" value="1"/>
</dbReference>
<keyword evidence="4" id="KW-0521">NADP</keyword>
<dbReference type="EMBL" id="LBIA02000001">
    <property type="protein sequence ID" value="TKT73498.1"/>
    <property type="molecule type" value="Genomic_DNA"/>
</dbReference>
<feature type="domain" description="Enoyl reductase (ER)" evidence="11">
    <location>
        <begin position="14"/>
        <end position="322"/>
    </location>
</feature>
<dbReference type="CDD" id="cd05282">
    <property type="entry name" value="ETR_like"/>
    <property type="match status" value="1"/>
</dbReference>
<evidence type="ECO:0000256" key="5">
    <source>
        <dbReference type="ARBA" id="ARBA00022946"/>
    </source>
</evidence>
<dbReference type="SMART" id="SM00829">
    <property type="entry name" value="PKS_ER"/>
    <property type="match status" value="1"/>
</dbReference>
<accession>A0A4U6BWC4</accession>
<keyword evidence="2" id="KW-0444">Lipid biosynthesis</keyword>
<evidence type="ECO:0000256" key="10">
    <source>
        <dbReference type="ARBA" id="ARBA00048843"/>
    </source>
</evidence>
<comment type="similarity">
    <text evidence="1">Belongs to the zinc-containing alcohol dehydrogenase family. Quinone oxidoreductase subfamily.</text>
</comment>
<name>A0A4U6BWC4_9BRAD</name>
<dbReference type="InterPro" id="IPR013149">
    <property type="entry name" value="ADH-like_C"/>
</dbReference>
<dbReference type="Gene3D" id="3.90.180.10">
    <property type="entry name" value="Medium-chain alcohol dehydrogenases, catalytic domain"/>
    <property type="match status" value="1"/>
</dbReference>
<organism evidence="12 13">
    <name type="scientific">Afipia massiliensis</name>
    <dbReference type="NCBI Taxonomy" id="211460"/>
    <lineage>
        <taxon>Bacteria</taxon>
        <taxon>Pseudomonadati</taxon>
        <taxon>Pseudomonadota</taxon>
        <taxon>Alphaproteobacteria</taxon>
        <taxon>Hyphomicrobiales</taxon>
        <taxon>Nitrobacteraceae</taxon>
        <taxon>Afipia</taxon>
    </lineage>
</organism>
<evidence type="ECO:0000256" key="3">
    <source>
        <dbReference type="ARBA" id="ARBA00022832"/>
    </source>
</evidence>
<dbReference type="OrthoDB" id="9788224at2"/>
<dbReference type="GO" id="GO:0006633">
    <property type="term" value="P:fatty acid biosynthetic process"/>
    <property type="evidence" value="ECO:0007669"/>
    <property type="project" value="UniProtKB-KW"/>
</dbReference>
<dbReference type="Pfam" id="PF08240">
    <property type="entry name" value="ADH_N"/>
    <property type="match status" value="1"/>
</dbReference>
<dbReference type="RefSeq" id="WP_046830015.1">
    <property type="nucleotide sequence ID" value="NZ_LBIA02000001.1"/>
</dbReference>
<dbReference type="PANTHER" id="PTHR43981">
    <property type="entry name" value="ENOYL-[ACYL-CARRIER-PROTEIN] REDUCTASE, MITOCHONDRIAL"/>
    <property type="match status" value="1"/>
</dbReference>
<dbReference type="InterPro" id="IPR013154">
    <property type="entry name" value="ADH-like_N"/>
</dbReference>
<keyword evidence="6" id="KW-0560">Oxidoreductase</keyword>
<keyword evidence="7" id="KW-0443">Lipid metabolism</keyword>
<keyword evidence="3" id="KW-0276">Fatty acid metabolism</keyword>
<evidence type="ECO:0000256" key="2">
    <source>
        <dbReference type="ARBA" id="ARBA00022516"/>
    </source>
</evidence>
<dbReference type="GO" id="GO:0141148">
    <property type="term" value="F:enoyl-[acyl-carrier-protein] reductase (NADPH) activity"/>
    <property type="evidence" value="ECO:0007669"/>
    <property type="project" value="UniProtKB-EC"/>
</dbReference>
<keyword evidence="5" id="KW-0809">Transit peptide</keyword>
<evidence type="ECO:0000313" key="13">
    <source>
        <dbReference type="Proteomes" id="UP000034832"/>
    </source>
</evidence>
<dbReference type="PANTHER" id="PTHR43981:SF2">
    <property type="entry name" value="ENOYL-[ACYL-CARRIER-PROTEIN] REDUCTASE, MITOCHONDRIAL"/>
    <property type="match status" value="1"/>
</dbReference>
<dbReference type="EC" id="1.3.1.104" evidence="9"/>
<evidence type="ECO:0000256" key="7">
    <source>
        <dbReference type="ARBA" id="ARBA00023098"/>
    </source>
</evidence>
<dbReference type="AlphaFoldDB" id="A0A4U6BWC4"/>
<keyword evidence="8" id="KW-0275">Fatty acid biosynthesis</keyword>
<gene>
    <name evidence="12" type="ORF">YH63_019865</name>
</gene>
<dbReference type="STRING" id="211460.YH63_19640"/>
<comment type="caution">
    <text evidence="12">The sequence shown here is derived from an EMBL/GenBank/DDBJ whole genome shotgun (WGS) entry which is preliminary data.</text>
</comment>
<evidence type="ECO:0000256" key="8">
    <source>
        <dbReference type="ARBA" id="ARBA00023160"/>
    </source>
</evidence>
<dbReference type="Gene3D" id="3.40.50.720">
    <property type="entry name" value="NAD(P)-binding Rossmann-like Domain"/>
    <property type="match status" value="1"/>
</dbReference>
<sequence>MHSVQLNAFGKPWEVAETVTIPDSGAPGVGEIVIDMEFSPINPSDLVLMRGLYGVKPKLPAPVGTEGVARVTKVGSGVAEIREGDRVLFPRGTSTWQTRSKVKADGLFALPAGADPQQLSMLMVNPPTAYLLLTEYVSLKKGDWVIQSAGNSGVGRAVIAIAKQMGVHTVSVVRRPELVDELKKLGADVVLVEGPDLAKRVAEATGKAKIMLALDSVGGPGLMSLNDCLANGGTLVAYGVMSGGPGPFFTAPNIFRDLTLKGFWLLNWFNKSPPARVVEVQKKMAGWIADGTIFTPVEATYPLIESAAAISHAAKGTGKILFKGS</sequence>
<evidence type="ECO:0000256" key="4">
    <source>
        <dbReference type="ARBA" id="ARBA00022857"/>
    </source>
</evidence>
<protein>
    <recommendedName>
        <fullName evidence="9">enoyl-[acyl-carrier-protein] reductase</fullName>
        <ecNumber evidence="9">1.3.1.104</ecNumber>
    </recommendedName>
</protein>
<evidence type="ECO:0000259" key="11">
    <source>
        <dbReference type="SMART" id="SM00829"/>
    </source>
</evidence>
<keyword evidence="13" id="KW-1185">Reference proteome</keyword>
<evidence type="ECO:0000256" key="9">
    <source>
        <dbReference type="ARBA" id="ARBA00038963"/>
    </source>
</evidence>
<proteinExistence type="inferred from homology"/>
<evidence type="ECO:0000256" key="1">
    <source>
        <dbReference type="ARBA" id="ARBA00010371"/>
    </source>
</evidence>
<dbReference type="InterPro" id="IPR011032">
    <property type="entry name" value="GroES-like_sf"/>
</dbReference>
<dbReference type="InterPro" id="IPR051034">
    <property type="entry name" value="Mito_Enoyl-ACP_Reductase"/>
</dbReference>